<reference evidence="5 6" key="1">
    <citation type="journal article" date="2017" name="Curr. Biol.">
        <title>Genome architecture and evolution of a unichromosomal asexual nematode.</title>
        <authorList>
            <person name="Fradin H."/>
            <person name="Zegar C."/>
            <person name="Gutwein M."/>
            <person name="Lucas J."/>
            <person name="Kovtun M."/>
            <person name="Corcoran D."/>
            <person name="Baugh L.R."/>
            <person name="Kiontke K."/>
            <person name="Gunsalus K."/>
            <person name="Fitch D.H."/>
            <person name="Piano F."/>
        </authorList>
    </citation>
    <scope>NUCLEOTIDE SEQUENCE [LARGE SCALE GENOMIC DNA]</scope>
    <source>
        <strain evidence="5">PF1309</strain>
    </source>
</reference>
<sequence>MAQPVFSAPAVDPFKAVSDASEFEVSHKKNNSEEETKQVEQLILDTAKQLAQQKNVAGLQALLVTSRPFCESAPRAKAGKIVRALVEHCLSIDQGKEEKIVLVQECVDWASNNKQEYLRRTLQARLTRLFNDLHEPVKAQKSAAALIHELKKLGDKELLIEVSVEESRSSFLLKNYAKAKASLLIAKTSANAAYVYAPLQAALDMQSGILSMYCDKDFRTAFSYFFESYMGEPTTGAVVAIPAFFQTAQIEATKKAIQMAELELKMLVKEPTAAAIAYNEDKKLEDSKIMILDFGGGTLDINICKIENGELSIKAVNGDEHLGPDPPEWRIGASVAYFKDKLYHLGGEDPESEKDTNRVNSLMDGIERYIDYQTMNGNGLKLERFQKDEVFSELHR</sequence>
<dbReference type="GO" id="GO:0140662">
    <property type="term" value="F:ATP-dependent protein folding chaperone"/>
    <property type="evidence" value="ECO:0007669"/>
    <property type="project" value="InterPro"/>
</dbReference>
<evidence type="ECO:0000256" key="3">
    <source>
        <dbReference type="ARBA" id="ARBA00022840"/>
    </source>
</evidence>
<dbReference type="Proteomes" id="UP000218231">
    <property type="component" value="Unassembled WGS sequence"/>
</dbReference>
<evidence type="ECO:0000259" key="4">
    <source>
        <dbReference type="Pfam" id="PF18055"/>
    </source>
</evidence>
<dbReference type="Gene3D" id="3.30.420.40">
    <property type="match status" value="1"/>
</dbReference>
<dbReference type="PANTHER" id="PTHR10678">
    <property type="entry name" value="26S PROTEASOME NON-ATPASE REGULATORY SUBUNIT 11/COP9 SIGNALOSOME COMPLEX SUBUNIT 2"/>
    <property type="match status" value="1"/>
</dbReference>
<keyword evidence="2" id="KW-0547">Nucleotide-binding</keyword>
<dbReference type="InterPro" id="IPR040773">
    <property type="entry name" value="Rpn6_N"/>
</dbReference>
<dbReference type="InterPro" id="IPR013126">
    <property type="entry name" value="Hsp_70_fam"/>
</dbReference>
<evidence type="ECO:0000256" key="2">
    <source>
        <dbReference type="ARBA" id="ARBA00022741"/>
    </source>
</evidence>
<dbReference type="OrthoDB" id="1418352at2759"/>
<organism evidence="5 6">
    <name type="scientific">Diploscapter pachys</name>
    <dbReference type="NCBI Taxonomy" id="2018661"/>
    <lineage>
        <taxon>Eukaryota</taxon>
        <taxon>Metazoa</taxon>
        <taxon>Ecdysozoa</taxon>
        <taxon>Nematoda</taxon>
        <taxon>Chromadorea</taxon>
        <taxon>Rhabditida</taxon>
        <taxon>Rhabditina</taxon>
        <taxon>Rhabditomorpha</taxon>
        <taxon>Rhabditoidea</taxon>
        <taxon>Rhabditidae</taxon>
        <taxon>Diploscapter</taxon>
    </lineage>
</organism>
<gene>
    <name evidence="5" type="ORF">WR25_12009</name>
</gene>
<proteinExistence type="inferred from homology"/>
<evidence type="ECO:0000313" key="5">
    <source>
        <dbReference type="EMBL" id="PAV73537.1"/>
    </source>
</evidence>
<dbReference type="SUPFAM" id="SSF53067">
    <property type="entry name" value="Actin-like ATPase domain"/>
    <property type="match status" value="2"/>
</dbReference>
<dbReference type="SMART" id="SM00753">
    <property type="entry name" value="PAM"/>
    <property type="match status" value="1"/>
</dbReference>
<evidence type="ECO:0000313" key="6">
    <source>
        <dbReference type="Proteomes" id="UP000218231"/>
    </source>
</evidence>
<name>A0A2A2KHY6_9BILA</name>
<dbReference type="EMBL" id="LIAE01008576">
    <property type="protein sequence ID" value="PAV73537.1"/>
    <property type="molecule type" value="Genomic_DNA"/>
</dbReference>
<accession>A0A2A2KHY6</accession>
<dbReference type="FunFam" id="3.30.420.40:FF:000028">
    <property type="entry name" value="heat shock 70 kDa protein-like"/>
    <property type="match status" value="1"/>
</dbReference>
<comment type="similarity">
    <text evidence="1">Belongs to the heat shock protein 70 family.</text>
</comment>
<dbReference type="InterPro" id="IPR050871">
    <property type="entry name" value="26S_Proteasome/COP9_Components"/>
</dbReference>
<protein>
    <recommendedName>
        <fullName evidence="4">26S proteasome regulatory subunit Rpn6 N-terminal domain-containing protein</fullName>
    </recommendedName>
</protein>
<evidence type="ECO:0000256" key="1">
    <source>
        <dbReference type="ARBA" id="ARBA00007381"/>
    </source>
</evidence>
<dbReference type="AlphaFoldDB" id="A0A2A2KHY6"/>
<feature type="domain" description="26S proteasome regulatory subunit Rpn6 N-terminal" evidence="4">
    <location>
        <begin position="25"/>
        <end position="122"/>
    </location>
</feature>
<dbReference type="STRING" id="2018661.A0A2A2KHY6"/>
<dbReference type="GO" id="GO:0005524">
    <property type="term" value="F:ATP binding"/>
    <property type="evidence" value="ECO:0007669"/>
    <property type="project" value="UniProtKB-KW"/>
</dbReference>
<dbReference type="Pfam" id="PF00012">
    <property type="entry name" value="HSP70"/>
    <property type="match status" value="1"/>
</dbReference>
<keyword evidence="3" id="KW-0067">ATP-binding</keyword>
<keyword evidence="6" id="KW-1185">Reference proteome</keyword>
<dbReference type="InterPro" id="IPR043129">
    <property type="entry name" value="ATPase_NBD"/>
</dbReference>
<dbReference type="Pfam" id="PF18055">
    <property type="entry name" value="RPN6_N"/>
    <property type="match status" value="1"/>
</dbReference>
<dbReference type="Gene3D" id="1.25.40.570">
    <property type="match status" value="1"/>
</dbReference>
<comment type="caution">
    <text evidence="5">The sequence shown here is derived from an EMBL/GenBank/DDBJ whole genome shotgun (WGS) entry which is preliminary data.</text>
</comment>